<protein>
    <submittedName>
        <fullName evidence="5">Amino acid ABC transporter substrate-binding protein</fullName>
    </submittedName>
</protein>
<name>A0A7I8D7F1_9BACL</name>
<dbReference type="CDD" id="cd06338">
    <property type="entry name" value="PBP1_ABC_ligand_binding-like"/>
    <property type="match status" value="1"/>
</dbReference>
<keyword evidence="6" id="KW-1185">Reference proteome</keyword>
<dbReference type="Proteomes" id="UP000593802">
    <property type="component" value="Chromosome"/>
</dbReference>
<evidence type="ECO:0000313" key="6">
    <source>
        <dbReference type="Proteomes" id="UP000593802"/>
    </source>
</evidence>
<dbReference type="Gene3D" id="3.40.50.2300">
    <property type="match status" value="2"/>
</dbReference>
<evidence type="ECO:0000256" key="1">
    <source>
        <dbReference type="ARBA" id="ARBA00010062"/>
    </source>
</evidence>
<feature type="signal peptide" evidence="3">
    <location>
        <begin position="1"/>
        <end position="25"/>
    </location>
</feature>
<dbReference type="SUPFAM" id="SSF53822">
    <property type="entry name" value="Periplasmic binding protein-like I"/>
    <property type="match status" value="1"/>
</dbReference>
<dbReference type="Pfam" id="PF13458">
    <property type="entry name" value="Peripla_BP_6"/>
    <property type="match status" value="1"/>
</dbReference>
<feature type="domain" description="Leucine-binding protein" evidence="4">
    <location>
        <begin position="39"/>
        <end position="402"/>
    </location>
</feature>
<dbReference type="InterPro" id="IPR051010">
    <property type="entry name" value="BCAA_transport"/>
</dbReference>
<dbReference type="RefSeq" id="WP_200760071.1">
    <property type="nucleotide sequence ID" value="NZ_AP023366.1"/>
</dbReference>
<accession>A0A7I8D7F1</accession>
<sequence length="422" mass="46137">MKNWKKIVSVAATAALLGASLTGCGGKATSGPSGQAPDKIKIGAVLPLTGKESKVGGYFKAAYELAVKQVNDQGGIMLKDYNKKVPVELTVQDDQTDQTKSVSLFERLATVDKVDAMLGGYPTPGVMAQTVVPEKYHIPYVNGGGASSSIYKRGMKYVFGTLAPVEELATTSMDVLKEQMDAGKLTKPARLVVLWENTDHGKEYLDGIKQWVDKNPGYAQIVMTEGFELYGSDYSSLLTKVKNANGTIFLVDAHLPDYILMHRQYTEMGLKHEMVSYGARGPDKDARDALGKATDYVFAGVWWDKNLPYPQVQQFVKDFESFTESQGKKMTAEWYAAISYEAARALLKAIENAGSVDKQKVRDALANLTMDKSIMPGQVLKFGPEGQAHYPYVVTQNKEGGKTDIVYPKDSKTGDIVAPIPR</sequence>
<dbReference type="PROSITE" id="PS51257">
    <property type="entry name" value="PROKAR_LIPOPROTEIN"/>
    <property type="match status" value="1"/>
</dbReference>
<evidence type="ECO:0000313" key="5">
    <source>
        <dbReference type="EMBL" id="BCJ86024.1"/>
    </source>
</evidence>
<dbReference type="InterPro" id="IPR028082">
    <property type="entry name" value="Peripla_BP_I"/>
</dbReference>
<gene>
    <name evidence="5" type="ORF">skT53_10090</name>
</gene>
<proteinExistence type="inferred from homology"/>
<reference evidence="5 6" key="1">
    <citation type="submission" date="2020-08" db="EMBL/GenBank/DDBJ databases">
        <title>Complete Genome Sequence of Effusibacillus dendaii Strain skT53, Isolated from Farmland soil.</title>
        <authorList>
            <person name="Konishi T."/>
            <person name="Kawasaki H."/>
        </authorList>
    </citation>
    <scope>NUCLEOTIDE SEQUENCE [LARGE SCALE GENOMIC DNA]</scope>
    <source>
        <strain evidence="6">skT53</strain>
    </source>
</reference>
<keyword evidence="2 3" id="KW-0732">Signal</keyword>
<dbReference type="KEGG" id="eff:skT53_10090"/>
<feature type="chain" id="PRO_5038490750" evidence="3">
    <location>
        <begin position="26"/>
        <end position="422"/>
    </location>
</feature>
<evidence type="ECO:0000256" key="2">
    <source>
        <dbReference type="ARBA" id="ARBA00022729"/>
    </source>
</evidence>
<dbReference type="InterPro" id="IPR028081">
    <property type="entry name" value="Leu-bd"/>
</dbReference>
<evidence type="ECO:0000259" key="4">
    <source>
        <dbReference type="Pfam" id="PF13458"/>
    </source>
</evidence>
<dbReference type="PANTHER" id="PTHR30483">
    <property type="entry name" value="LEUCINE-SPECIFIC-BINDING PROTEIN"/>
    <property type="match status" value="1"/>
</dbReference>
<dbReference type="EMBL" id="AP023366">
    <property type="protein sequence ID" value="BCJ86024.1"/>
    <property type="molecule type" value="Genomic_DNA"/>
</dbReference>
<organism evidence="5 6">
    <name type="scientific">Effusibacillus dendaii</name>
    <dbReference type="NCBI Taxonomy" id="2743772"/>
    <lineage>
        <taxon>Bacteria</taxon>
        <taxon>Bacillati</taxon>
        <taxon>Bacillota</taxon>
        <taxon>Bacilli</taxon>
        <taxon>Bacillales</taxon>
        <taxon>Alicyclobacillaceae</taxon>
        <taxon>Effusibacillus</taxon>
    </lineage>
</organism>
<evidence type="ECO:0000256" key="3">
    <source>
        <dbReference type="SAM" id="SignalP"/>
    </source>
</evidence>
<dbReference type="AlphaFoldDB" id="A0A7I8D7F1"/>
<comment type="similarity">
    <text evidence="1">Belongs to the leucine-binding protein family.</text>
</comment>
<dbReference type="PANTHER" id="PTHR30483:SF37">
    <property type="entry name" value="ABC TRANSPORTER SUBSTRATE-BINDING PROTEIN"/>
    <property type="match status" value="1"/>
</dbReference>